<proteinExistence type="predicted"/>
<name>A0A644ZD68_9ZZZZ</name>
<sequence length="181" mass="20531">MKLNDQKMLPKRVLWMENMKDVLQSEDSEMERIHDLVDHQERQLTISTATTLLGRHERILGLTTHSASTLEDRRSRIIAKLLGQGTVTARLIQHVAASFTNGEVEVIEHPSESSFDVQFIGVLGTPPNMPNLTSALDEIKPAYLTYRYLYRYLLVEDVEQMTLEELEAKTIDQFAFGGDAG</sequence>
<reference evidence="1" key="1">
    <citation type="submission" date="2019-08" db="EMBL/GenBank/DDBJ databases">
        <authorList>
            <person name="Kucharzyk K."/>
            <person name="Murdoch R.W."/>
            <person name="Higgins S."/>
            <person name="Loffler F."/>
        </authorList>
    </citation>
    <scope>NUCLEOTIDE SEQUENCE</scope>
</reference>
<gene>
    <name evidence="1" type="ORF">SDC9_85267</name>
</gene>
<comment type="caution">
    <text evidence="1">The sequence shown here is derived from an EMBL/GenBank/DDBJ whole genome shotgun (WGS) entry which is preliminary data.</text>
</comment>
<dbReference type="AlphaFoldDB" id="A0A644ZD68"/>
<organism evidence="1">
    <name type="scientific">bioreactor metagenome</name>
    <dbReference type="NCBI Taxonomy" id="1076179"/>
    <lineage>
        <taxon>unclassified sequences</taxon>
        <taxon>metagenomes</taxon>
        <taxon>ecological metagenomes</taxon>
    </lineage>
</organism>
<evidence type="ECO:0008006" key="2">
    <source>
        <dbReference type="Google" id="ProtNLM"/>
    </source>
</evidence>
<dbReference type="EMBL" id="VSSQ01008352">
    <property type="protein sequence ID" value="MPM38637.1"/>
    <property type="molecule type" value="Genomic_DNA"/>
</dbReference>
<evidence type="ECO:0000313" key="1">
    <source>
        <dbReference type="EMBL" id="MPM38637.1"/>
    </source>
</evidence>
<dbReference type="Pfam" id="PF10076">
    <property type="entry name" value="Phage_Mu_Gp48"/>
    <property type="match status" value="1"/>
</dbReference>
<accession>A0A644ZD68</accession>
<dbReference type="InterPro" id="IPR018755">
    <property type="entry name" value="Phage_Mu_Gp48"/>
</dbReference>
<protein>
    <recommendedName>
        <fullName evidence="2">DUF2313 domain-containing protein</fullName>
    </recommendedName>
</protein>